<dbReference type="Pfam" id="PF08352">
    <property type="entry name" value="oligo_HPY"/>
    <property type="match status" value="1"/>
</dbReference>
<dbReference type="InterPro" id="IPR003439">
    <property type="entry name" value="ABC_transporter-like_ATP-bd"/>
</dbReference>
<dbReference type="SMART" id="SM00382">
    <property type="entry name" value="AAA"/>
    <property type="match status" value="1"/>
</dbReference>
<keyword evidence="2" id="KW-0813">Transport</keyword>
<keyword evidence="7" id="KW-1185">Reference proteome</keyword>
<dbReference type="Gene3D" id="3.40.50.300">
    <property type="entry name" value="P-loop containing nucleotide triphosphate hydrolases"/>
    <property type="match status" value="1"/>
</dbReference>
<evidence type="ECO:0000256" key="1">
    <source>
        <dbReference type="ARBA" id="ARBA00005417"/>
    </source>
</evidence>
<keyword evidence="3" id="KW-0547">Nucleotide-binding</keyword>
<evidence type="ECO:0000256" key="3">
    <source>
        <dbReference type="ARBA" id="ARBA00022741"/>
    </source>
</evidence>
<protein>
    <submittedName>
        <fullName evidence="6">ABC transporter ATP-binding protein</fullName>
    </submittedName>
</protein>
<dbReference type="InterPro" id="IPR013563">
    <property type="entry name" value="Oligopep_ABC_C"/>
</dbReference>
<name>A0ABT3CKV7_9MYCO</name>
<organism evidence="6 7">
    <name type="scientific">Mycolicibacterium komossense</name>
    <dbReference type="NCBI Taxonomy" id="1779"/>
    <lineage>
        <taxon>Bacteria</taxon>
        <taxon>Bacillati</taxon>
        <taxon>Actinomycetota</taxon>
        <taxon>Actinomycetes</taxon>
        <taxon>Mycobacteriales</taxon>
        <taxon>Mycobacteriaceae</taxon>
        <taxon>Mycolicibacterium</taxon>
    </lineage>
</organism>
<evidence type="ECO:0000313" key="7">
    <source>
        <dbReference type="Proteomes" id="UP001526201"/>
    </source>
</evidence>
<feature type="domain" description="ABC transporter" evidence="5">
    <location>
        <begin position="8"/>
        <end position="245"/>
    </location>
</feature>
<gene>
    <name evidence="6" type="ORF">H7J73_29075</name>
</gene>
<evidence type="ECO:0000256" key="2">
    <source>
        <dbReference type="ARBA" id="ARBA00022448"/>
    </source>
</evidence>
<dbReference type="EMBL" id="JACKTY010000049">
    <property type="protein sequence ID" value="MCV7230066.1"/>
    <property type="molecule type" value="Genomic_DNA"/>
</dbReference>
<dbReference type="GO" id="GO:0005524">
    <property type="term" value="F:ATP binding"/>
    <property type="evidence" value="ECO:0007669"/>
    <property type="project" value="UniProtKB-KW"/>
</dbReference>
<dbReference type="InterPro" id="IPR003593">
    <property type="entry name" value="AAA+_ATPase"/>
</dbReference>
<dbReference type="InterPro" id="IPR050319">
    <property type="entry name" value="ABC_transp_ATP-bind"/>
</dbReference>
<proteinExistence type="inferred from homology"/>
<dbReference type="Pfam" id="PF00005">
    <property type="entry name" value="ABC_tran"/>
    <property type="match status" value="1"/>
</dbReference>
<dbReference type="PROSITE" id="PS00211">
    <property type="entry name" value="ABC_TRANSPORTER_1"/>
    <property type="match status" value="1"/>
</dbReference>
<sequence length="273" mass="29590">MTEKPPIVEIRSVSKRFGKVTVLDEVSLTVECGKTTSLVGESGSGKSTLARIVTGLETADSGTVLFGGRPRPRRGRAARALQRTVGVVLQDPYDSIDPRFTVGEVVAEPLRAQGHYRKGGREKVRELLDLCGMTDIDLDCRVTGFSGGQRQRIAIARALATEPDLIVCDEPTSALDVSVQAQILNLLLRLQREHGLAYLFITHDIDVVRRISDQVAVMCQGKIVESGDTADVTGEPQHPYTKKLLSAVLGSSPHTRKLSGPLAKNRTLEVVAQ</sequence>
<dbReference type="CDD" id="cd03257">
    <property type="entry name" value="ABC_NikE_OppD_transporters"/>
    <property type="match status" value="1"/>
</dbReference>
<dbReference type="RefSeq" id="WP_264071349.1">
    <property type="nucleotide sequence ID" value="NZ_JACKTY010000049.1"/>
</dbReference>
<reference evidence="6 7" key="1">
    <citation type="journal article" date="2022" name="BMC Genomics">
        <title>Comparative genome analysis of mycobacteria focusing on tRNA and non-coding RNA.</title>
        <authorList>
            <person name="Behra P.R.K."/>
            <person name="Pettersson B.M.F."/>
            <person name="Ramesh M."/>
            <person name="Das S."/>
            <person name="Dasgupta S."/>
            <person name="Kirsebom L.A."/>
        </authorList>
    </citation>
    <scope>NUCLEOTIDE SEQUENCE [LARGE SCALE GENOMIC DNA]</scope>
    <source>
        <strain evidence="6 7">DSM 44078</strain>
    </source>
</reference>
<dbReference type="InterPro" id="IPR017871">
    <property type="entry name" value="ABC_transporter-like_CS"/>
</dbReference>
<dbReference type="PANTHER" id="PTHR43776">
    <property type="entry name" value="TRANSPORT ATP-BINDING PROTEIN"/>
    <property type="match status" value="1"/>
</dbReference>
<evidence type="ECO:0000259" key="5">
    <source>
        <dbReference type="PROSITE" id="PS50893"/>
    </source>
</evidence>
<comment type="caution">
    <text evidence="6">The sequence shown here is derived from an EMBL/GenBank/DDBJ whole genome shotgun (WGS) entry which is preliminary data.</text>
</comment>
<comment type="similarity">
    <text evidence="1">Belongs to the ABC transporter superfamily.</text>
</comment>
<dbReference type="InterPro" id="IPR027417">
    <property type="entry name" value="P-loop_NTPase"/>
</dbReference>
<dbReference type="PROSITE" id="PS50893">
    <property type="entry name" value="ABC_TRANSPORTER_2"/>
    <property type="match status" value="1"/>
</dbReference>
<dbReference type="SUPFAM" id="SSF52540">
    <property type="entry name" value="P-loop containing nucleoside triphosphate hydrolases"/>
    <property type="match status" value="1"/>
</dbReference>
<evidence type="ECO:0000313" key="6">
    <source>
        <dbReference type="EMBL" id="MCV7230066.1"/>
    </source>
</evidence>
<accession>A0ABT3CKV7</accession>
<keyword evidence="4 6" id="KW-0067">ATP-binding</keyword>
<dbReference type="PANTHER" id="PTHR43776:SF7">
    <property type="entry name" value="D,D-DIPEPTIDE TRANSPORT ATP-BINDING PROTEIN DDPF-RELATED"/>
    <property type="match status" value="1"/>
</dbReference>
<evidence type="ECO:0000256" key="4">
    <source>
        <dbReference type="ARBA" id="ARBA00022840"/>
    </source>
</evidence>
<dbReference type="Proteomes" id="UP001526201">
    <property type="component" value="Unassembled WGS sequence"/>
</dbReference>